<comment type="function">
    <text evidence="2 4">Binds together with bS18 to 16S ribosomal RNA.</text>
</comment>
<comment type="similarity">
    <text evidence="1 4">Belongs to the bacterial ribosomal protein bS6 family.</text>
</comment>
<accession>A0A424YFT4</accession>
<dbReference type="InterPro" id="IPR000529">
    <property type="entry name" value="Ribosomal_bS6"/>
</dbReference>
<dbReference type="GO" id="GO:0005840">
    <property type="term" value="C:ribosome"/>
    <property type="evidence" value="ECO:0007669"/>
    <property type="project" value="UniProtKB-KW"/>
</dbReference>
<evidence type="ECO:0000256" key="1">
    <source>
        <dbReference type="ARBA" id="ARBA00009512"/>
    </source>
</evidence>
<dbReference type="PANTHER" id="PTHR21011:SF1">
    <property type="entry name" value="SMALL RIBOSOMAL SUBUNIT PROTEIN BS6M"/>
    <property type="match status" value="1"/>
</dbReference>
<dbReference type="GO" id="GO:0005737">
    <property type="term" value="C:cytoplasm"/>
    <property type="evidence" value="ECO:0007669"/>
    <property type="project" value="UniProtKB-ARBA"/>
</dbReference>
<keyword evidence="4 5" id="KW-0689">Ribosomal protein</keyword>
<dbReference type="GO" id="GO:0070181">
    <property type="term" value="F:small ribosomal subunit rRNA binding"/>
    <property type="evidence" value="ECO:0007669"/>
    <property type="project" value="TreeGrafter"/>
</dbReference>
<dbReference type="GO" id="GO:1990904">
    <property type="term" value="C:ribonucleoprotein complex"/>
    <property type="evidence" value="ECO:0007669"/>
    <property type="project" value="UniProtKB-KW"/>
</dbReference>
<comment type="caution">
    <text evidence="5">The sequence shown here is derived from an EMBL/GenBank/DDBJ whole genome shotgun (WGS) entry which is preliminary data.</text>
</comment>
<dbReference type="HAMAP" id="MF_00360">
    <property type="entry name" value="Ribosomal_bS6"/>
    <property type="match status" value="1"/>
</dbReference>
<keyword evidence="4" id="KW-0699">rRNA-binding</keyword>
<dbReference type="GO" id="GO:0006412">
    <property type="term" value="P:translation"/>
    <property type="evidence" value="ECO:0007669"/>
    <property type="project" value="UniProtKB-UniRule"/>
</dbReference>
<dbReference type="AlphaFoldDB" id="A0A424YFT4"/>
<name>A0A424YFT4_9FIRM</name>
<dbReference type="Gene3D" id="3.30.70.60">
    <property type="match status" value="1"/>
</dbReference>
<dbReference type="GO" id="GO:0003735">
    <property type="term" value="F:structural constituent of ribosome"/>
    <property type="evidence" value="ECO:0007669"/>
    <property type="project" value="InterPro"/>
</dbReference>
<dbReference type="SUPFAM" id="SSF54995">
    <property type="entry name" value="Ribosomal protein S6"/>
    <property type="match status" value="1"/>
</dbReference>
<keyword evidence="4" id="KW-0694">RNA-binding</keyword>
<evidence type="ECO:0000256" key="2">
    <source>
        <dbReference type="ARBA" id="ARBA00035104"/>
    </source>
</evidence>
<dbReference type="EMBL" id="QZAA01000111">
    <property type="protein sequence ID" value="RQD76704.1"/>
    <property type="molecule type" value="Genomic_DNA"/>
</dbReference>
<protein>
    <recommendedName>
        <fullName evidence="3 4">Small ribosomal subunit protein bS6</fullName>
    </recommendedName>
</protein>
<dbReference type="CDD" id="cd00473">
    <property type="entry name" value="bS6"/>
    <property type="match status" value="1"/>
</dbReference>
<dbReference type="Proteomes" id="UP000285138">
    <property type="component" value="Unassembled WGS sequence"/>
</dbReference>
<dbReference type="Pfam" id="PF01250">
    <property type="entry name" value="Ribosomal_S6"/>
    <property type="match status" value="1"/>
</dbReference>
<dbReference type="InterPro" id="IPR035980">
    <property type="entry name" value="Ribosomal_bS6_sf"/>
</dbReference>
<dbReference type="InterPro" id="IPR014717">
    <property type="entry name" value="Transl_elong_EF1B/ribsomal_bS6"/>
</dbReference>
<gene>
    <name evidence="4" type="primary">rpsF</name>
    <name evidence="5" type="ORF">D5R97_03725</name>
</gene>
<sequence>MKNYEAMVVLHPQYEDEQVDQFIEKVQETITKDGGEVTNLDKWGKKKLAYEINKLREGHYVVMNYTAPHETSSKMEKAFKIADGVLRYLIVLDEK</sequence>
<evidence type="ECO:0000313" key="6">
    <source>
        <dbReference type="Proteomes" id="UP000285138"/>
    </source>
</evidence>
<evidence type="ECO:0000313" key="5">
    <source>
        <dbReference type="EMBL" id="RQD76704.1"/>
    </source>
</evidence>
<dbReference type="InterPro" id="IPR020814">
    <property type="entry name" value="Ribosomal_S6_plastid/chlpt"/>
</dbReference>
<keyword evidence="4" id="KW-0687">Ribonucleoprotein</keyword>
<proteinExistence type="inferred from homology"/>
<evidence type="ECO:0000256" key="4">
    <source>
        <dbReference type="HAMAP-Rule" id="MF_00360"/>
    </source>
</evidence>
<reference evidence="5 6" key="1">
    <citation type="submission" date="2018-08" db="EMBL/GenBank/DDBJ databases">
        <title>The metabolism and importance of syntrophic acetate oxidation coupled to methane or sulfide production in haloalkaline environments.</title>
        <authorList>
            <person name="Timmers P.H.A."/>
            <person name="Vavourakis C.D."/>
            <person name="Sorokin D.Y."/>
            <person name="Sinninghe Damste J.S."/>
            <person name="Muyzer G."/>
            <person name="Stams A.J.M."/>
            <person name="Plugge C.M."/>
        </authorList>
    </citation>
    <scope>NUCLEOTIDE SEQUENCE [LARGE SCALE GENOMIC DNA]</scope>
    <source>
        <strain evidence="5">MSAO_Bac1</strain>
    </source>
</reference>
<evidence type="ECO:0000256" key="3">
    <source>
        <dbReference type="ARBA" id="ARBA00035294"/>
    </source>
</evidence>
<dbReference type="PANTHER" id="PTHR21011">
    <property type="entry name" value="MITOCHONDRIAL 28S RIBOSOMAL PROTEIN S6"/>
    <property type="match status" value="1"/>
</dbReference>
<dbReference type="NCBIfam" id="TIGR00166">
    <property type="entry name" value="S6"/>
    <property type="match status" value="1"/>
</dbReference>
<organism evidence="5 6">
    <name type="scientific">Candidatus Syntrophonatronum acetioxidans</name>
    <dbReference type="NCBI Taxonomy" id="1795816"/>
    <lineage>
        <taxon>Bacteria</taxon>
        <taxon>Bacillati</taxon>
        <taxon>Bacillota</taxon>
        <taxon>Clostridia</taxon>
        <taxon>Eubacteriales</taxon>
        <taxon>Syntrophomonadaceae</taxon>
        <taxon>Candidatus Syntrophonatronum</taxon>
    </lineage>
</organism>